<dbReference type="InterPro" id="IPR037401">
    <property type="entry name" value="SnoaL-like"/>
</dbReference>
<feature type="domain" description="SnoaL-like" evidence="2">
    <location>
        <begin position="42"/>
        <end position="145"/>
    </location>
</feature>
<evidence type="ECO:0000259" key="2">
    <source>
        <dbReference type="Pfam" id="PF12680"/>
    </source>
</evidence>
<evidence type="ECO:0000256" key="1">
    <source>
        <dbReference type="SAM" id="SignalP"/>
    </source>
</evidence>
<dbReference type="Pfam" id="PF12680">
    <property type="entry name" value="SnoaL_2"/>
    <property type="match status" value="1"/>
</dbReference>
<gene>
    <name evidence="3" type="ORF">GGR91_000152</name>
</gene>
<keyword evidence="1" id="KW-0732">Signal</keyword>
<keyword evidence="3" id="KW-0413">Isomerase</keyword>
<evidence type="ECO:0000313" key="4">
    <source>
        <dbReference type="Proteomes" id="UP000581447"/>
    </source>
</evidence>
<keyword evidence="4" id="KW-1185">Reference proteome</keyword>
<dbReference type="AlphaFoldDB" id="A0A840AZ25"/>
<evidence type="ECO:0000313" key="3">
    <source>
        <dbReference type="EMBL" id="MBB3941930.1"/>
    </source>
</evidence>
<feature type="chain" id="PRO_5032436419" evidence="1">
    <location>
        <begin position="23"/>
        <end position="158"/>
    </location>
</feature>
<dbReference type="GO" id="GO:0016853">
    <property type="term" value="F:isomerase activity"/>
    <property type="evidence" value="ECO:0007669"/>
    <property type="project" value="UniProtKB-KW"/>
</dbReference>
<organism evidence="3 4">
    <name type="scientific">Sphingorhabdus rigui</name>
    <dbReference type="NCBI Taxonomy" id="1282858"/>
    <lineage>
        <taxon>Bacteria</taxon>
        <taxon>Pseudomonadati</taxon>
        <taxon>Pseudomonadota</taxon>
        <taxon>Alphaproteobacteria</taxon>
        <taxon>Sphingomonadales</taxon>
        <taxon>Sphingomonadaceae</taxon>
        <taxon>Sphingorhabdus</taxon>
    </lineage>
</organism>
<sequence>MKMKALYTIPALLLLVSGCSGGETPAAPVDIKAIEAAAHGGYVAAINSNNVDTLMEGLTDDVVLQAPGAPEIIGKAAVREWVGGYFGAYETKWEKTSLGFTVTGDLAVERYTYKATDTDKKTGAVTTDIGKGINVFRRGTDGKWRVAIDGWSSDKPAS</sequence>
<dbReference type="InterPro" id="IPR032710">
    <property type="entry name" value="NTF2-like_dom_sf"/>
</dbReference>
<dbReference type="SUPFAM" id="SSF54427">
    <property type="entry name" value="NTF2-like"/>
    <property type="match status" value="1"/>
</dbReference>
<accession>A0A840AZ25</accession>
<reference evidence="3 4" key="1">
    <citation type="submission" date="2020-08" db="EMBL/GenBank/DDBJ databases">
        <title>Genomic Encyclopedia of Type Strains, Phase IV (KMG-IV): sequencing the most valuable type-strain genomes for metagenomic binning, comparative biology and taxonomic classification.</title>
        <authorList>
            <person name="Goeker M."/>
        </authorList>
    </citation>
    <scope>NUCLEOTIDE SEQUENCE [LARGE SCALE GENOMIC DNA]</scope>
    <source>
        <strain evidence="3 4">DSM 29050</strain>
    </source>
</reference>
<feature type="signal peptide" evidence="1">
    <location>
        <begin position="1"/>
        <end position="22"/>
    </location>
</feature>
<dbReference type="RefSeq" id="WP_183939121.1">
    <property type="nucleotide sequence ID" value="NZ_BAABBG010000001.1"/>
</dbReference>
<dbReference type="Proteomes" id="UP000581447">
    <property type="component" value="Unassembled WGS sequence"/>
</dbReference>
<protein>
    <submittedName>
        <fullName evidence="3">Ketosteroid isomerase-like protein</fullName>
    </submittedName>
</protein>
<dbReference type="Gene3D" id="3.10.450.50">
    <property type="match status" value="1"/>
</dbReference>
<dbReference type="PROSITE" id="PS51257">
    <property type="entry name" value="PROKAR_LIPOPROTEIN"/>
    <property type="match status" value="1"/>
</dbReference>
<name>A0A840AZ25_9SPHN</name>
<comment type="caution">
    <text evidence="3">The sequence shown here is derived from an EMBL/GenBank/DDBJ whole genome shotgun (WGS) entry which is preliminary data.</text>
</comment>
<dbReference type="EMBL" id="JACIEA010000001">
    <property type="protein sequence ID" value="MBB3941930.1"/>
    <property type="molecule type" value="Genomic_DNA"/>
</dbReference>
<proteinExistence type="predicted"/>